<sequence>MQKLRVETETLTTFKKRVDILLRELEQSKAAPKHIADGVLPSGRLGNFGEAEALHSSYRRVHGELENLSKMLALQIEGLLVAAGANKTGYDNTEDGARERLSRIRSEADALFEKTRRDAGKAHGAGAADPKPKPEGPRDGIRRKVWPSRRSLVSEAAGRAYFLRHSFRAPGCGPDALPVDRPGCTIFPPHGRCPERPMKVNRPALDAFVVTCGSALLPLKWPCERCRRQEERRRPYEMRHKCMHHLLRIGASPPCGLQVRALYDD</sequence>
<feature type="compositionally biased region" description="Basic and acidic residues" evidence="1">
    <location>
        <begin position="130"/>
        <end position="142"/>
    </location>
</feature>
<dbReference type="EMBL" id="JBHTCF010000001">
    <property type="protein sequence ID" value="MFC7303224.1"/>
    <property type="molecule type" value="Genomic_DNA"/>
</dbReference>
<evidence type="ECO:0000313" key="2">
    <source>
        <dbReference type="EMBL" id="MFC7303224.1"/>
    </source>
</evidence>
<organism evidence="2 3">
    <name type="scientific">Streptomyces monticola</name>
    <dbReference type="NCBI Taxonomy" id="2666263"/>
    <lineage>
        <taxon>Bacteria</taxon>
        <taxon>Bacillati</taxon>
        <taxon>Actinomycetota</taxon>
        <taxon>Actinomycetes</taxon>
        <taxon>Kitasatosporales</taxon>
        <taxon>Streptomycetaceae</taxon>
        <taxon>Streptomyces</taxon>
    </lineage>
</organism>
<keyword evidence="3" id="KW-1185">Reference proteome</keyword>
<dbReference type="RefSeq" id="WP_381826144.1">
    <property type="nucleotide sequence ID" value="NZ_JBHTCF010000001.1"/>
</dbReference>
<gene>
    <name evidence="2" type="ORF">ACFQVC_03225</name>
</gene>
<proteinExistence type="predicted"/>
<name>A0ABW2JC02_9ACTN</name>
<accession>A0ABW2JC02</accession>
<protein>
    <submittedName>
        <fullName evidence="2">Uncharacterized protein</fullName>
    </submittedName>
</protein>
<evidence type="ECO:0000313" key="3">
    <source>
        <dbReference type="Proteomes" id="UP001596523"/>
    </source>
</evidence>
<reference evidence="3" key="1">
    <citation type="journal article" date="2019" name="Int. J. Syst. Evol. Microbiol.">
        <title>The Global Catalogue of Microorganisms (GCM) 10K type strain sequencing project: providing services to taxonomists for standard genome sequencing and annotation.</title>
        <authorList>
            <consortium name="The Broad Institute Genomics Platform"/>
            <consortium name="The Broad Institute Genome Sequencing Center for Infectious Disease"/>
            <person name="Wu L."/>
            <person name="Ma J."/>
        </authorList>
    </citation>
    <scope>NUCLEOTIDE SEQUENCE [LARGE SCALE GENOMIC DNA]</scope>
    <source>
        <strain evidence="3">SYNS20</strain>
    </source>
</reference>
<evidence type="ECO:0000256" key="1">
    <source>
        <dbReference type="SAM" id="MobiDB-lite"/>
    </source>
</evidence>
<dbReference type="Proteomes" id="UP001596523">
    <property type="component" value="Unassembled WGS sequence"/>
</dbReference>
<feature type="region of interest" description="Disordered" evidence="1">
    <location>
        <begin position="116"/>
        <end position="144"/>
    </location>
</feature>
<comment type="caution">
    <text evidence="2">The sequence shown here is derived from an EMBL/GenBank/DDBJ whole genome shotgun (WGS) entry which is preliminary data.</text>
</comment>